<evidence type="ECO:0000313" key="3">
    <source>
        <dbReference type="Proteomes" id="UP001198151"/>
    </source>
</evidence>
<comment type="caution">
    <text evidence="2">The sequence shown here is derived from an EMBL/GenBank/DDBJ whole genome shotgun (WGS) entry which is preliminary data.</text>
</comment>
<dbReference type="RefSeq" id="WP_227708398.1">
    <property type="nucleotide sequence ID" value="NZ_JAJEQX010000025.1"/>
</dbReference>
<dbReference type="Pfam" id="PF09960">
    <property type="entry name" value="DUF2194"/>
    <property type="match status" value="1"/>
</dbReference>
<dbReference type="EMBL" id="JAJEQX010000025">
    <property type="protein sequence ID" value="MCC2255323.1"/>
    <property type="molecule type" value="Genomic_DNA"/>
</dbReference>
<feature type="transmembrane region" description="Helical" evidence="1">
    <location>
        <begin position="7"/>
        <end position="26"/>
    </location>
</feature>
<gene>
    <name evidence="2" type="ORF">LKD70_13000</name>
</gene>
<keyword evidence="3" id="KW-1185">Reference proteome</keyword>
<keyword evidence="1" id="KW-0472">Membrane</keyword>
<sequence length="606" mass="68414">MISRANYVAITLIMFVVLLMFQLTGISENVLMDTGENIYASEAVSEELAQNEKDRYEQQAEELYSENGTTDTVGLVGSESDECLTVGLQWCISQKKEYCYYSDLSEAAKDESGAGFLIVSGSSLESDEDTEALKDLAEQGRNVVVSGLPDTEILKENDDLRHSLGILEIEEDEITVEGFRLFAGLVIGGETIYEDYEQEMPYARLDDSVTAYAVAQSEEAWIQDLDNEDLPAIIWRYAPDEGKVYVVNGDYLTGQMGAGILTGFAADTEEVYVYPVVNAQVSVVENYPVMADENPEVMEREYGQNSSIVFRDILWPSIVAIFYDTDDAMTVTSSPRLNYEQGDELDESLLQFYYEQVTKESGEIGLSGYQVSDVPLEEKLTQDLQLFDEVLPDYEILTFQAGDLDKKEYEGLVGQGNLLSDVNTVLKDYDETDDGTFFSYLDNGVLQMPIYMDSRVMEDSDDFRSRCLQTAYGYYGTAVDTSKVLYPDSENDSWNIISNDWSKNYRPFRTPFECFEKTTASEADRRVRSYMALNYDTQFDGETLRIEADSADGDCYFVMRLHGNEITDMTGGTYEEIESGWYMVTVTEETAEITLSQTNHADYYIE</sequence>
<name>A0ABS8FZB2_9FIRM</name>
<protein>
    <submittedName>
        <fullName evidence="2">DUF2194 domain-containing protein</fullName>
    </submittedName>
</protein>
<organism evidence="2 3">
    <name type="scientific">Ruminococcus turbiniformis</name>
    <dbReference type="NCBI Taxonomy" id="2881258"/>
    <lineage>
        <taxon>Bacteria</taxon>
        <taxon>Bacillati</taxon>
        <taxon>Bacillota</taxon>
        <taxon>Clostridia</taxon>
        <taxon>Eubacteriales</taxon>
        <taxon>Oscillospiraceae</taxon>
        <taxon>Ruminococcus</taxon>
    </lineage>
</organism>
<dbReference type="Proteomes" id="UP001198151">
    <property type="component" value="Unassembled WGS sequence"/>
</dbReference>
<reference evidence="2 3" key="1">
    <citation type="submission" date="2021-10" db="EMBL/GenBank/DDBJ databases">
        <title>Anaerobic single-cell dispensing facilitates the cultivation of human gut bacteria.</title>
        <authorList>
            <person name="Afrizal A."/>
        </authorList>
    </citation>
    <scope>NUCLEOTIDE SEQUENCE [LARGE SCALE GENOMIC DNA]</scope>
    <source>
        <strain evidence="2 3">CLA-AA-H200</strain>
    </source>
</reference>
<evidence type="ECO:0000313" key="2">
    <source>
        <dbReference type="EMBL" id="MCC2255323.1"/>
    </source>
</evidence>
<accession>A0ABS8FZB2</accession>
<dbReference type="InterPro" id="IPR018695">
    <property type="entry name" value="DUF2194"/>
</dbReference>
<evidence type="ECO:0000256" key="1">
    <source>
        <dbReference type="SAM" id="Phobius"/>
    </source>
</evidence>
<proteinExistence type="predicted"/>
<keyword evidence="1" id="KW-0812">Transmembrane</keyword>
<keyword evidence="1" id="KW-1133">Transmembrane helix</keyword>